<feature type="non-terminal residue" evidence="2">
    <location>
        <position position="1"/>
    </location>
</feature>
<gene>
    <name evidence="2" type="ORF">RFI_00213</name>
</gene>
<proteinExistence type="predicted"/>
<feature type="chain" id="PRO_5004976608" evidence="1">
    <location>
        <begin position="28"/>
        <end position="186"/>
    </location>
</feature>
<accession>X6PEC1</accession>
<feature type="signal peptide" evidence="1">
    <location>
        <begin position="1"/>
        <end position="27"/>
    </location>
</feature>
<name>X6PEC1_RETFI</name>
<sequence length="186" mass="22150">VSTFFFILLYFSDFSMVLNQFIGFTQGQELIHQSHPMDFVYFPHLKFQEWLAAYYLKNPSGSGLLYFWKLLYSSPHQLIIFIKRCYICIVLISIEYLHNKVKQLINGLKDKNAIINISLTNISVKLNKRQLDVFINLLNIGKDYYVFIYEILAGKSKKDKYICKQFIDEIFEDIWRRVTIYALKEN</sequence>
<organism evidence="2 3">
    <name type="scientific">Reticulomyxa filosa</name>
    <dbReference type="NCBI Taxonomy" id="46433"/>
    <lineage>
        <taxon>Eukaryota</taxon>
        <taxon>Sar</taxon>
        <taxon>Rhizaria</taxon>
        <taxon>Retaria</taxon>
        <taxon>Foraminifera</taxon>
        <taxon>Monothalamids</taxon>
        <taxon>Reticulomyxidae</taxon>
        <taxon>Reticulomyxa</taxon>
    </lineage>
</organism>
<evidence type="ECO:0000313" key="2">
    <source>
        <dbReference type="EMBL" id="ETO36850.1"/>
    </source>
</evidence>
<reference evidence="2 3" key="1">
    <citation type="journal article" date="2013" name="Curr. Biol.">
        <title>The Genome of the Foraminiferan Reticulomyxa filosa.</title>
        <authorList>
            <person name="Glockner G."/>
            <person name="Hulsmann N."/>
            <person name="Schleicher M."/>
            <person name="Noegel A.A."/>
            <person name="Eichinger L."/>
            <person name="Gallinger C."/>
            <person name="Pawlowski J."/>
            <person name="Sierra R."/>
            <person name="Euteneuer U."/>
            <person name="Pillet L."/>
            <person name="Moustafa A."/>
            <person name="Platzer M."/>
            <person name="Groth M."/>
            <person name="Szafranski K."/>
            <person name="Schliwa M."/>
        </authorList>
    </citation>
    <scope>NUCLEOTIDE SEQUENCE [LARGE SCALE GENOMIC DNA]</scope>
</reference>
<dbReference type="EMBL" id="ASPP01000212">
    <property type="protein sequence ID" value="ETO36850.1"/>
    <property type="molecule type" value="Genomic_DNA"/>
</dbReference>
<evidence type="ECO:0000256" key="1">
    <source>
        <dbReference type="SAM" id="SignalP"/>
    </source>
</evidence>
<dbReference type="AlphaFoldDB" id="X6PEC1"/>
<dbReference type="OrthoDB" id="427518at2759"/>
<dbReference type="Proteomes" id="UP000023152">
    <property type="component" value="Unassembled WGS sequence"/>
</dbReference>
<keyword evidence="1" id="KW-0732">Signal</keyword>
<comment type="caution">
    <text evidence="2">The sequence shown here is derived from an EMBL/GenBank/DDBJ whole genome shotgun (WGS) entry which is preliminary data.</text>
</comment>
<protein>
    <submittedName>
        <fullName evidence="2">Uncharacterized protein</fullName>
    </submittedName>
</protein>
<keyword evidence="3" id="KW-1185">Reference proteome</keyword>
<evidence type="ECO:0000313" key="3">
    <source>
        <dbReference type="Proteomes" id="UP000023152"/>
    </source>
</evidence>